<reference evidence="5" key="1">
    <citation type="submission" date="2017-05" db="EMBL/GenBank/DDBJ databases">
        <authorList>
            <person name="Varghese N."/>
            <person name="Submissions S."/>
        </authorList>
    </citation>
    <scope>NUCLEOTIDE SEQUENCE</scope>
    <source>
        <strain evidence="5">Su22</strain>
    </source>
</reference>
<dbReference type="Gene3D" id="1.25.40.10">
    <property type="entry name" value="Tetratricopeptide repeat domain"/>
    <property type="match status" value="1"/>
</dbReference>
<dbReference type="InterPro" id="IPR019734">
    <property type="entry name" value="TPR_rpt"/>
</dbReference>
<dbReference type="Pfam" id="PF14020">
    <property type="entry name" value="DUF4236"/>
    <property type="match status" value="1"/>
</dbReference>
<gene>
    <name evidence="5" type="ORF">SAMN06296020_111112</name>
</gene>
<dbReference type="PANTHER" id="PTHR45586:SF1">
    <property type="entry name" value="LIPOPOLYSACCHARIDE ASSEMBLY PROTEIN B"/>
    <property type="match status" value="1"/>
</dbReference>
<dbReference type="AlphaFoldDB" id="A0AA45WXF5"/>
<dbReference type="InterPro" id="IPR025330">
    <property type="entry name" value="DUF4236"/>
</dbReference>
<dbReference type="InterPro" id="IPR051012">
    <property type="entry name" value="CellSynth/LPSAsmb/PSIAsmb"/>
</dbReference>
<accession>A0AA45WXF5</accession>
<sequence length="315" mass="34839">MGIRFRRSISLGKGARLNLSKGGLGISVGGKGARVGLGPRGAYTSAGIPGTGLYAINYAGKSKQRKNTPVNKRTEAPVMNAQLPAPPEIKTSLPTILLIASILLLPVGGLGAIGLVIYALLWFKSPKWKANRHYREGKKYYLKAQHKEALDELVKVQELMPETYSIYPLMADSAYHLAKHDKVIHYYEAYLERDPNDYMVRFNYGLALSEIGKYEEAVRELQQMPEEMAKELPLLIALGNALLESGKPEQAVAVLETGPTRKQNMDGLMKMFRYILGCAYQGSGDVKKAVKQFQKVAAFDINYEDVSTRLAELEA</sequence>
<organism evidence="5 6">
    <name type="scientific">Anoxynatronum buryatiense</name>
    <dbReference type="NCBI Taxonomy" id="489973"/>
    <lineage>
        <taxon>Bacteria</taxon>
        <taxon>Bacillati</taxon>
        <taxon>Bacillota</taxon>
        <taxon>Clostridia</taxon>
        <taxon>Eubacteriales</taxon>
        <taxon>Clostridiaceae</taxon>
        <taxon>Anoxynatronum</taxon>
    </lineage>
</organism>
<keyword evidence="6" id="KW-1185">Reference proteome</keyword>
<keyword evidence="3" id="KW-0472">Membrane</keyword>
<evidence type="ECO:0000256" key="3">
    <source>
        <dbReference type="SAM" id="Phobius"/>
    </source>
</evidence>
<dbReference type="PANTHER" id="PTHR45586">
    <property type="entry name" value="TPR REPEAT-CONTAINING PROTEIN PA4667"/>
    <property type="match status" value="1"/>
</dbReference>
<name>A0AA45WXF5_9CLOT</name>
<protein>
    <submittedName>
        <fullName evidence="5">Tetratricopeptide repeat-containing protein</fullName>
    </submittedName>
</protein>
<feature type="domain" description="DUF4236" evidence="4">
    <location>
        <begin position="4"/>
        <end position="54"/>
    </location>
</feature>
<evidence type="ECO:0000259" key="4">
    <source>
        <dbReference type="Pfam" id="PF14020"/>
    </source>
</evidence>
<evidence type="ECO:0000256" key="2">
    <source>
        <dbReference type="ARBA" id="ARBA00022803"/>
    </source>
</evidence>
<dbReference type="SMART" id="SM00028">
    <property type="entry name" value="TPR"/>
    <property type="match status" value="4"/>
</dbReference>
<evidence type="ECO:0000313" key="6">
    <source>
        <dbReference type="Proteomes" id="UP001158066"/>
    </source>
</evidence>
<evidence type="ECO:0000313" key="5">
    <source>
        <dbReference type="EMBL" id="SMP64200.1"/>
    </source>
</evidence>
<keyword evidence="1" id="KW-0677">Repeat</keyword>
<feature type="transmembrane region" description="Helical" evidence="3">
    <location>
        <begin position="96"/>
        <end position="123"/>
    </location>
</feature>
<comment type="caution">
    <text evidence="5">The sequence shown here is derived from an EMBL/GenBank/DDBJ whole genome shotgun (WGS) entry which is preliminary data.</text>
</comment>
<proteinExistence type="predicted"/>
<keyword evidence="3" id="KW-1133">Transmembrane helix</keyword>
<evidence type="ECO:0000256" key="1">
    <source>
        <dbReference type="ARBA" id="ARBA00022737"/>
    </source>
</evidence>
<dbReference type="RefSeq" id="WP_283410026.1">
    <property type="nucleotide sequence ID" value="NZ_FXUF01000011.1"/>
</dbReference>
<keyword evidence="2" id="KW-0802">TPR repeat</keyword>
<dbReference type="InterPro" id="IPR011990">
    <property type="entry name" value="TPR-like_helical_dom_sf"/>
</dbReference>
<keyword evidence="3" id="KW-0812">Transmembrane</keyword>
<dbReference type="Pfam" id="PF13431">
    <property type="entry name" value="TPR_17"/>
    <property type="match status" value="1"/>
</dbReference>
<dbReference type="SUPFAM" id="SSF48452">
    <property type="entry name" value="TPR-like"/>
    <property type="match status" value="1"/>
</dbReference>
<dbReference type="Proteomes" id="UP001158066">
    <property type="component" value="Unassembled WGS sequence"/>
</dbReference>
<dbReference type="EMBL" id="FXUF01000011">
    <property type="protein sequence ID" value="SMP64200.1"/>
    <property type="molecule type" value="Genomic_DNA"/>
</dbReference>